<dbReference type="FunFam" id="1.10.601.10:FF:000001">
    <property type="entry name" value="RNA polymerase sigma factor SigA"/>
    <property type="match status" value="1"/>
</dbReference>
<feature type="region of interest" description="Sigma-70 factor domain-2" evidence="6">
    <location>
        <begin position="410"/>
        <end position="480"/>
    </location>
</feature>
<dbReference type="RefSeq" id="WP_114726485.1">
    <property type="nucleotide sequence ID" value="NZ_BJMI01000001.1"/>
</dbReference>
<dbReference type="FunFam" id="1.10.10.10:FF:000002">
    <property type="entry name" value="RNA polymerase sigma factor SigA"/>
    <property type="match status" value="1"/>
</dbReference>
<dbReference type="InterPro" id="IPR050239">
    <property type="entry name" value="Sigma-70_RNA_pol_init_factors"/>
</dbReference>
<comment type="caution">
    <text evidence="11">The sequence shown here is derived from an EMBL/GenBank/DDBJ whole genome shotgun (WGS) entry which is preliminary data.</text>
</comment>
<name>A0A370G755_GLULI</name>
<dbReference type="FunFam" id="1.10.10.10:FF:000004">
    <property type="entry name" value="RNA polymerase sigma factor SigA"/>
    <property type="match status" value="1"/>
</dbReference>
<feature type="DNA-binding region" description="H-T-H motif" evidence="6">
    <location>
        <begin position="604"/>
        <end position="623"/>
    </location>
</feature>
<feature type="short sequence motif" description="Interaction with polymerase core subunit RpoC" evidence="6">
    <location>
        <begin position="434"/>
        <end position="437"/>
    </location>
</feature>
<keyword evidence="3 6" id="KW-0731">Sigma factor</keyword>
<keyword evidence="4 6" id="KW-0238">DNA-binding</keyword>
<evidence type="ECO:0000313" key="12">
    <source>
        <dbReference type="Proteomes" id="UP000254958"/>
    </source>
</evidence>
<evidence type="ECO:0000313" key="13">
    <source>
        <dbReference type="Proteomes" id="UP000562982"/>
    </source>
</evidence>
<feature type="region of interest" description="Disordered" evidence="7">
    <location>
        <begin position="1"/>
        <end position="26"/>
    </location>
</feature>
<dbReference type="InterPro" id="IPR007631">
    <property type="entry name" value="RNA_pol_sigma_70_non-ess"/>
</dbReference>
<reference evidence="10 13" key="2">
    <citation type="submission" date="2020-04" db="EMBL/GenBank/DDBJ databases">
        <title>Description of novel Gluconacetobacter.</title>
        <authorList>
            <person name="Sombolestani A."/>
        </authorList>
    </citation>
    <scope>NUCLEOTIDE SEQUENCE [LARGE SCALE GENOMIC DNA]</scope>
    <source>
        <strain evidence="10 13">LMG 1382</strain>
    </source>
</reference>
<comment type="function">
    <text evidence="6">Sigma factors are initiation factors that promote the attachment of RNA polymerase to specific initiation sites and are then released. This sigma factor is the primary sigma factor during exponential growth.</text>
</comment>
<dbReference type="Pfam" id="PF04539">
    <property type="entry name" value="Sigma70_r3"/>
    <property type="match status" value="1"/>
</dbReference>
<dbReference type="PANTHER" id="PTHR30603">
    <property type="entry name" value="RNA POLYMERASE SIGMA FACTOR RPO"/>
    <property type="match status" value="1"/>
</dbReference>
<dbReference type="Gene3D" id="1.10.220.120">
    <property type="entry name" value="Sigma-70 factor, region 1.1"/>
    <property type="match status" value="1"/>
</dbReference>
<dbReference type="Pfam" id="PF04545">
    <property type="entry name" value="Sigma70_r4"/>
    <property type="match status" value="1"/>
</dbReference>
<feature type="region of interest" description="Disordered" evidence="7">
    <location>
        <begin position="191"/>
        <end position="222"/>
    </location>
</feature>
<evidence type="ECO:0000256" key="3">
    <source>
        <dbReference type="ARBA" id="ARBA00023082"/>
    </source>
</evidence>
<dbReference type="GO" id="GO:0003677">
    <property type="term" value="F:DNA binding"/>
    <property type="evidence" value="ECO:0007669"/>
    <property type="project" value="UniProtKB-UniRule"/>
</dbReference>
<feature type="domain" description="RNA polymerase sigma-70" evidence="9">
    <location>
        <begin position="603"/>
        <end position="629"/>
    </location>
</feature>
<dbReference type="InterPro" id="IPR007127">
    <property type="entry name" value="RNA_pol_sigma_70_r1_1"/>
</dbReference>
<dbReference type="InterPro" id="IPR013324">
    <property type="entry name" value="RNA_pol_sigma_r3/r4-like"/>
</dbReference>
<evidence type="ECO:0000313" key="11">
    <source>
        <dbReference type="EMBL" id="RDI39638.1"/>
    </source>
</evidence>
<organism evidence="11 12">
    <name type="scientific">Gluconacetobacter liquefaciens</name>
    <name type="common">Acetobacter liquefaciens</name>
    <dbReference type="NCBI Taxonomy" id="89584"/>
    <lineage>
        <taxon>Bacteria</taxon>
        <taxon>Pseudomonadati</taxon>
        <taxon>Pseudomonadota</taxon>
        <taxon>Alphaproteobacteria</taxon>
        <taxon>Acetobacterales</taxon>
        <taxon>Acetobacteraceae</taxon>
        <taxon>Gluconacetobacter</taxon>
    </lineage>
</organism>
<dbReference type="Pfam" id="PF03979">
    <property type="entry name" value="Sigma70_r1_1"/>
    <property type="match status" value="1"/>
</dbReference>
<dbReference type="NCBIfam" id="NF004208">
    <property type="entry name" value="PRK05658.1"/>
    <property type="match status" value="1"/>
</dbReference>
<proteinExistence type="inferred from homology"/>
<evidence type="ECO:0000256" key="1">
    <source>
        <dbReference type="ARBA" id="ARBA00022490"/>
    </source>
</evidence>
<dbReference type="Proteomes" id="UP000562982">
    <property type="component" value="Unassembled WGS sequence"/>
</dbReference>
<evidence type="ECO:0000256" key="5">
    <source>
        <dbReference type="ARBA" id="ARBA00023163"/>
    </source>
</evidence>
<feature type="region of interest" description="Disordered" evidence="7">
    <location>
        <begin position="76"/>
        <end position="116"/>
    </location>
</feature>
<dbReference type="GO" id="GO:0006352">
    <property type="term" value="P:DNA-templated transcription initiation"/>
    <property type="evidence" value="ECO:0007669"/>
    <property type="project" value="UniProtKB-UniRule"/>
</dbReference>
<dbReference type="InterPro" id="IPR014284">
    <property type="entry name" value="RNA_pol_sigma-70_dom"/>
</dbReference>
<evidence type="ECO:0000256" key="7">
    <source>
        <dbReference type="SAM" id="MobiDB-lite"/>
    </source>
</evidence>
<comment type="subunit">
    <text evidence="6">Interacts transiently with the RNA polymerase catalytic core.</text>
</comment>
<dbReference type="Gene3D" id="1.10.601.10">
    <property type="entry name" value="RNA Polymerase Primary Sigma Factor"/>
    <property type="match status" value="1"/>
</dbReference>
<dbReference type="PANTHER" id="PTHR30603:SF60">
    <property type="entry name" value="RNA POLYMERASE SIGMA FACTOR RPOD"/>
    <property type="match status" value="1"/>
</dbReference>
<dbReference type="PROSITE" id="PS00715">
    <property type="entry name" value="SIGMA70_1"/>
    <property type="match status" value="1"/>
</dbReference>
<gene>
    <name evidence="6 10" type="primary">rpoD</name>
    <name evidence="11" type="ORF">C7453_102432</name>
    <name evidence="10" type="ORF">HLH32_05425</name>
</gene>
<dbReference type="AlphaFoldDB" id="A0A370G755"/>
<feature type="domain" description="RNA polymerase sigma-70" evidence="8">
    <location>
        <begin position="434"/>
        <end position="447"/>
    </location>
</feature>
<dbReference type="InterPro" id="IPR012760">
    <property type="entry name" value="RNA_pol_sigma_RpoD_C"/>
</dbReference>
<protein>
    <recommendedName>
        <fullName evidence="6">RNA polymerase sigma factor RpoD</fullName>
    </recommendedName>
    <alternativeName>
        <fullName evidence="6">Sigma-70</fullName>
    </alternativeName>
</protein>
<dbReference type="GO" id="GO:0005737">
    <property type="term" value="C:cytoplasm"/>
    <property type="evidence" value="ECO:0007669"/>
    <property type="project" value="UniProtKB-SubCell"/>
</dbReference>
<sequence length="645" mass="72836">MATKTAAGSEATAGDQDNDTTLLDTQSGAVKRLIARGKERGYITFDELNAVLPQDQMSSEQIEDVMAVLSEMGIQVVENEDNDDTEANREEKTEEAEAEEESASGNVDTESLGRTDDPVRMYLREMGSVELLSREGEIAIAKRIEAGRDEMIGGLCESPLTFSAIISWHERLKAGEMLLRDIVDLEAMQSGGAEEEGVEPPQEDGGFEAPAENEEGEEGDSAGLSLSALEEKLKPEILAQFEEIEELYSRLQKLQSKRLETLTSGAEMSDKSEKSYEKLREELVGKVQQVHLHNTRIEYLVQHMKEIFQRLNGLEGRMLRLAESTKVSREDFLIKYRGSELDPGWMDMVSALPAKSWKNFVAKHTLTVLELRGQVASLSQETGLPVGEFRRVYATISRGERDSARAKKEMIEANLRLVISIAKKYTNRGLQFLDLIQEGNIGLMKAVDKFEYRRGYKFSTYATWWIRQAITRSIADQARTIRIPVHMIETINKLVRTSRQMLHEIGREPAPEELAEKLGMPLEKVRKVLKIAKEPISLETPIGDEEDSHLGDFIEDKTAVIPLDAAIQTNLREATTRVLSSLTPREERVLRMRFGIGMNTDHTLEEVGQQFNVTRERIRQIEAKALRKLKHPSRSRKLRSFLDDN</sequence>
<evidence type="ECO:0000259" key="9">
    <source>
        <dbReference type="PROSITE" id="PS00716"/>
    </source>
</evidence>
<dbReference type="GO" id="GO:0016987">
    <property type="term" value="F:sigma factor activity"/>
    <property type="evidence" value="ECO:0007669"/>
    <property type="project" value="UniProtKB-UniRule"/>
</dbReference>
<dbReference type="Proteomes" id="UP000254958">
    <property type="component" value="Unassembled WGS sequence"/>
</dbReference>
<evidence type="ECO:0000256" key="6">
    <source>
        <dbReference type="HAMAP-Rule" id="MF_00963"/>
    </source>
</evidence>
<accession>A0A370G755</accession>
<dbReference type="PROSITE" id="PS00716">
    <property type="entry name" value="SIGMA70_2"/>
    <property type="match status" value="1"/>
</dbReference>
<dbReference type="Pfam" id="PF04546">
    <property type="entry name" value="Sigma70_ner"/>
    <property type="match status" value="1"/>
</dbReference>
<feature type="region of interest" description="Sigma-70 factor domain-4" evidence="6">
    <location>
        <begin position="578"/>
        <end position="631"/>
    </location>
</feature>
<feature type="compositionally biased region" description="Acidic residues" evidence="7">
    <location>
        <begin position="93"/>
        <end position="102"/>
    </location>
</feature>
<dbReference type="SUPFAM" id="SSF88946">
    <property type="entry name" value="Sigma2 domain of RNA polymerase sigma factors"/>
    <property type="match status" value="1"/>
</dbReference>
<dbReference type="EMBL" id="JABEQI010000002">
    <property type="protein sequence ID" value="MBB2185827.1"/>
    <property type="molecule type" value="Genomic_DNA"/>
</dbReference>
<dbReference type="InterPro" id="IPR007624">
    <property type="entry name" value="RNA_pol_sigma70_r3"/>
</dbReference>
<dbReference type="SUPFAM" id="SSF88659">
    <property type="entry name" value="Sigma3 and sigma4 domains of RNA polymerase sigma factors"/>
    <property type="match status" value="2"/>
</dbReference>
<dbReference type="InterPro" id="IPR007627">
    <property type="entry name" value="RNA_pol_sigma70_r2"/>
</dbReference>
<dbReference type="InterPro" id="IPR036388">
    <property type="entry name" value="WH-like_DNA-bd_sf"/>
</dbReference>
<dbReference type="Gene3D" id="1.10.10.10">
    <property type="entry name" value="Winged helix-like DNA-binding domain superfamily/Winged helix DNA-binding domain"/>
    <property type="match status" value="2"/>
</dbReference>
<evidence type="ECO:0000313" key="10">
    <source>
        <dbReference type="EMBL" id="MBB2185827.1"/>
    </source>
</evidence>
<keyword evidence="1 6" id="KW-0963">Cytoplasm</keyword>
<reference evidence="11 12" key="1">
    <citation type="submission" date="2018-07" db="EMBL/GenBank/DDBJ databases">
        <title>Genomic Encyclopedia of Type Strains, Phase IV (KMG-IV): sequencing the most valuable type-strain genomes for metagenomic binning, comparative biology and taxonomic classification.</title>
        <authorList>
            <person name="Goeker M."/>
        </authorList>
    </citation>
    <scope>NUCLEOTIDE SEQUENCE [LARGE SCALE GENOMIC DNA]</scope>
    <source>
        <strain evidence="11 12">DSM 5603</strain>
    </source>
</reference>
<dbReference type="InterPro" id="IPR013325">
    <property type="entry name" value="RNA_pol_sigma_r2"/>
</dbReference>
<dbReference type="InterPro" id="IPR028630">
    <property type="entry name" value="Sigma70_RpoD"/>
</dbReference>
<dbReference type="Pfam" id="PF00140">
    <property type="entry name" value="Sigma70_r1_2"/>
    <property type="match status" value="1"/>
</dbReference>
<comment type="similarity">
    <text evidence="6">Belongs to the sigma-70 factor family. RpoD/SigA subfamily.</text>
</comment>
<dbReference type="OrthoDB" id="9809557at2"/>
<dbReference type="EMBL" id="QQAW01000002">
    <property type="protein sequence ID" value="RDI39638.1"/>
    <property type="molecule type" value="Genomic_DNA"/>
</dbReference>
<feature type="region of interest" description="Sigma-70 factor domain-3" evidence="6">
    <location>
        <begin position="489"/>
        <end position="565"/>
    </location>
</feature>
<dbReference type="InterPro" id="IPR042189">
    <property type="entry name" value="RNA_pol_sigma_70_r1_1_sf"/>
</dbReference>
<comment type="subcellular location">
    <subcellularLocation>
        <location evidence="6">Cytoplasm</location>
    </subcellularLocation>
</comment>
<dbReference type="InterPro" id="IPR007630">
    <property type="entry name" value="RNA_pol_sigma70_r4"/>
</dbReference>
<keyword evidence="12" id="KW-1185">Reference proteome</keyword>
<feature type="compositionally biased region" description="Acidic residues" evidence="7">
    <location>
        <begin position="193"/>
        <end position="220"/>
    </location>
</feature>
<evidence type="ECO:0000256" key="4">
    <source>
        <dbReference type="ARBA" id="ARBA00023125"/>
    </source>
</evidence>
<dbReference type="NCBIfam" id="TIGR02937">
    <property type="entry name" value="sigma70-ECF"/>
    <property type="match status" value="1"/>
</dbReference>
<dbReference type="NCBIfam" id="TIGR02393">
    <property type="entry name" value="RpoD_Cterm"/>
    <property type="match status" value="1"/>
</dbReference>
<dbReference type="InterPro" id="IPR000943">
    <property type="entry name" value="RNA_pol_sigma70"/>
</dbReference>
<dbReference type="HAMAP" id="MF_00963">
    <property type="entry name" value="Sigma70_RpoD_SigA"/>
    <property type="match status" value="1"/>
</dbReference>
<evidence type="ECO:0000259" key="8">
    <source>
        <dbReference type="PROSITE" id="PS00715"/>
    </source>
</evidence>
<dbReference type="PRINTS" id="PR00046">
    <property type="entry name" value="SIGMA70FCT"/>
</dbReference>
<dbReference type="InterPro" id="IPR009042">
    <property type="entry name" value="RNA_pol_sigma70_r1_2"/>
</dbReference>
<keyword evidence="5 6" id="KW-0804">Transcription</keyword>
<dbReference type="CDD" id="cd06171">
    <property type="entry name" value="Sigma70_r4"/>
    <property type="match status" value="1"/>
</dbReference>
<keyword evidence="2 6" id="KW-0805">Transcription regulation</keyword>
<evidence type="ECO:0000256" key="2">
    <source>
        <dbReference type="ARBA" id="ARBA00023015"/>
    </source>
</evidence>
<dbReference type="Pfam" id="PF04542">
    <property type="entry name" value="Sigma70_r2"/>
    <property type="match status" value="1"/>
</dbReference>